<organism evidence="1 2">
    <name type="scientific">Phytophthora sojae (strain P6497)</name>
    <name type="common">Soybean stem and root rot agent</name>
    <name type="synonym">Phytophthora megasperma f. sp. glycines</name>
    <dbReference type="NCBI Taxonomy" id="1094619"/>
    <lineage>
        <taxon>Eukaryota</taxon>
        <taxon>Sar</taxon>
        <taxon>Stramenopiles</taxon>
        <taxon>Oomycota</taxon>
        <taxon>Peronosporomycetes</taxon>
        <taxon>Peronosporales</taxon>
        <taxon>Peronosporaceae</taxon>
        <taxon>Phytophthora</taxon>
    </lineage>
</organism>
<accession>G4ZHE1</accession>
<dbReference type="GeneID" id="20658360"/>
<protein>
    <recommendedName>
        <fullName evidence="3">MULE transposase domain-containing protein</fullName>
    </recommendedName>
</protein>
<dbReference type="RefSeq" id="XP_009526669.1">
    <property type="nucleotide sequence ID" value="XM_009528374.1"/>
</dbReference>
<evidence type="ECO:0008006" key="3">
    <source>
        <dbReference type="Google" id="ProtNLM"/>
    </source>
</evidence>
<keyword evidence="2" id="KW-1185">Reference proteome</keyword>
<proteinExistence type="predicted"/>
<evidence type="ECO:0000313" key="2">
    <source>
        <dbReference type="Proteomes" id="UP000002640"/>
    </source>
</evidence>
<evidence type="ECO:0000313" key="1">
    <source>
        <dbReference type="EMBL" id="EGZ17611.1"/>
    </source>
</evidence>
<dbReference type="InParanoid" id="G4ZHE1"/>
<sequence>MGGSNAIRGLGNVLTCQELNQVAIVETGCRETAARDRRKPQLTPRLMDYGREMATQGLKPARISMGMPRLFGPAEAEMRTLRQVQWFGSNFPKTNLHSNDGYEDILDQIDQLVFGPATTDTQPFSFGLDRDGKDNPDMGNGSDEHPCFVGLTTKVLLCYSDRDPNSFVFHLDGTFKLNQVAYPVIICGVSDCSRSFFLGAVFIVSQRLEGIYVQALTALRKI</sequence>
<dbReference type="OMA" id="ARISMGM"/>
<dbReference type="AlphaFoldDB" id="G4ZHE1"/>
<dbReference type="Proteomes" id="UP000002640">
    <property type="component" value="Unassembled WGS sequence"/>
</dbReference>
<gene>
    <name evidence="1" type="ORF">PHYSODRAFT_504509</name>
</gene>
<dbReference type="EMBL" id="JH159154">
    <property type="protein sequence ID" value="EGZ17611.1"/>
    <property type="molecule type" value="Genomic_DNA"/>
</dbReference>
<dbReference type="KEGG" id="psoj:PHYSODRAFT_504509"/>
<reference evidence="1 2" key="1">
    <citation type="journal article" date="2006" name="Science">
        <title>Phytophthora genome sequences uncover evolutionary origins and mechanisms of pathogenesis.</title>
        <authorList>
            <person name="Tyler B.M."/>
            <person name="Tripathy S."/>
            <person name="Zhang X."/>
            <person name="Dehal P."/>
            <person name="Jiang R.H."/>
            <person name="Aerts A."/>
            <person name="Arredondo F.D."/>
            <person name="Baxter L."/>
            <person name="Bensasson D."/>
            <person name="Beynon J.L."/>
            <person name="Chapman J."/>
            <person name="Damasceno C.M."/>
            <person name="Dorrance A.E."/>
            <person name="Dou D."/>
            <person name="Dickerman A.W."/>
            <person name="Dubchak I.L."/>
            <person name="Garbelotto M."/>
            <person name="Gijzen M."/>
            <person name="Gordon S.G."/>
            <person name="Govers F."/>
            <person name="Grunwald N.J."/>
            <person name="Huang W."/>
            <person name="Ivors K.L."/>
            <person name="Jones R.W."/>
            <person name="Kamoun S."/>
            <person name="Krampis K."/>
            <person name="Lamour K.H."/>
            <person name="Lee M.K."/>
            <person name="McDonald W.H."/>
            <person name="Medina M."/>
            <person name="Meijer H.J."/>
            <person name="Nordberg E.K."/>
            <person name="Maclean D.J."/>
            <person name="Ospina-Giraldo M.D."/>
            <person name="Morris P.F."/>
            <person name="Phuntumart V."/>
            <person name="Putnam N.H."/>
            <person name="Rash S."/>
            <person name="Rose J.K."/>
            <person name="Sakihama Y."/>
            <person name="Salamov A.A."/>
            <person name="Savidor A."/>
            <person name="Scheuring C.F."/>
            <person name="Smith B.M."/>
            <person name="Sobral B.W."/>
            <person name="Terry A."/>
            <person name="Torto-Alalibo T.A."/>
            <person name="Win J."/>
            <person name="Xu Z."/>
            <person name="Zhang H."/>
            <person name="Grigoriev I.V."/>
            <person name="Rokhsar D.S."/>
            <person name="Boore J.L."/>
        </authorList>
    </citation>
    <scope>NUCLEOTIDE SEQUENCE [LARGE SCALE GENOMIC DNA]</scope>
    <source>
        <strain evidence="1 2">P6497</strain>
    </source>
</reference>
<name>G4ZHE1_PHYSP</name>